<keyword evidence="2" id="KW-1003">Cell membrane</keyword>
<evidence type="ECO:0000256" key="6">
    <source>
        <dbReference type="SAM" id="Phobius"/>
    </source>
</evidence>
<evidence type="ECO:0000256" key="1">
    <source>
        <dbReference type="ARBA" id="ARBA00004651"/>
    </source>
</evidence>
<keyword evidence="5 6" id="KW-0472">Membrane</keyword>
<sequence length="300" mass="31282">MMGLLAGLAGLCASGGILLTARGLTGVPLTETAAGRPPARWRELLRSAGERTRRNRLLAALGSGLVVLLLLGWPVAAVAVAAGAYVLPRMLSGRPARQRIDRLEALEAWARRLAEVMGASRGLEQTLTDSLRVAPAPIREPVALLAERLNNRAGTEQALRAFAAELADPVGDLIATALILAARRRGPGTRHALTALADAVAQEVRVRWEVEAERASLRTTLLVIIISVGTLTALFAASGTLAAPYGTPLGQLVLAAVAALYACGLGWMRRLAAITTGTRLIDDGITGDDGSHRRGTGGAP</sequence>
<name>A0ABP8U036_9ACTN</name>
<organism evidence="8 9">
    <name type="scientific">Actinoallomurus liliacearum</name>
    <dbReference type="NCBI Taxonomy" id="1080073"/>
    <lineage>
        <taxon>Bacteria</taxon>
        <taxon>Bacillati</taxon>
        <taxon>Actinomycetota</taxon>
        <taxon>Actinomycetes</taxon>
        <taxon>Streptosporangiales</taxon>
        <taxon>Thermomonosporaceae</taxon>
        <taxon>Actinoallomurus</taxon>
    </lineage>
</organism>
<evidence type="ECO:0000256" key="2">
    <source>
        <dbReference type="ARBA" id="ARBA00022475"/>
    </source>
</evidence>
<feature type="transmembrane region" description="Helical" evidence="6">
    <location>
        <begin position="57"/>
        <end position="87"/>
    </location>
</feature>
<keyword evidence="4 6" id="KW-1133">Transmembrane helix</keyword>
<evidence type="ECO:0000256" key="4">
    <source>
        <dbReference type="ARBA" id="ARBA00022989"/>
    </source>
</evidence>
<dbReference type="RefSeq" id="WP_345365709.1">
    <property type="nucleotide sequence ID" value="NZ_BAABHJ010000039.1"/>
</dbReference>
<evidence type="ECO:0000256" key="5">
    <source>
        <dbReference type="ARBA" id="ARBA00023136"/>
    </source>
</evidence>
<comment type="subcellular location">
    <subcellularLocation>
        <location evidence="1">Cell membrane</location>
        <topology evidence="1">Multi-pass membrane protein</topology>
    </subcellularLocation>
</comment>
<dbReference type="InterPro" id="IPR018076">
    <property type="entry name" value="T2SS_GspF_dom"/>
</dbReference>
<keyword evidence="3 6" id="KW-0812">Transmembrane</keyword>
<keyword evidence="9" id="KW-1185">Reference proteome</keyword>
<comment type="caution">
    <text evidence="8">The sequence shown here is derived from an EMBL/GenBank/DDBJ whole genome shotgun (WGS) entry which is preliminary data.</text>
</comment>
<feature type="transmembrane region" description="Helical" evidence="6">
    <location>
        <begin position="249"/>
        <end position="268"/>
    </location>
</feature>
<dbReference type="Proteomes" id="UP001500212">
    <property type="component" value="Unassembled WGS sequence"/>
</dbReference>
<evidence type="ECO:0000259" key="7">
    <source>
        <dbReference type="Pfam" id="PF00482"/>
    </source>
</evidence>
<evidence type="ECO:0000256" key="3">
    <source>
        <dbReference type="ARBA" id="ARBA00022692"/>
    </source>
</evidence>
<protein>
    <recommendedName>
        <fullName evidence="7">Type II secretion system protein GspF domain-containing protein</fullName>
    </recommendedName>
</protein>
<gene>
    <name evidence="8" type="ORF">GCM10023195_76920</name>
</gene>
<proteinExistence type="predicted"/>
<dbReference type="PANTHER" id="PTHR35007">
    <property type="entry name" value="INTEGRAL MEMBRANE PROTEIN-RELATED"/>
    <property type="match status" value="1"/>
</dbReference>
<evidence type="ECO:0000313" key="8">
    <source>
        <dbReference type="EMBL" id="GAA4617248.1"/>
    </source>
</evidence>
<accession>A0ABP8U036</accession>
<reference evidence="9" key="1">
    <citation type="journal article" date="2019" name="Int. J. Syst. Evol. Microbiol.">
        <title>The Global Catalogue of Microorganisms (GCM) 10K type strain sequencing project: providing services to taxonomists for standard genome sequencing and annotation.</title>
        <authorList>
            <consortium name="The Broad Institute Genomics Platform"/>
            <consortium name="The Broad Institute Genome Sequencing Center for Infectious Disease"/>
            <person name="Wu L."/>
            <person name="Ma J."/>
        </authorList>
    </citation>
    <scope>NUCLEOTIDE SEQUENCE [LARGE SCALE GENOMIC DNA]</scope>
    <source>
        <strain evidence="9">JCM 17938</strain>
    </source>
</reference>
<feature type="transmembrane region" description="Helical" evidence="6">
    <location>
        <begin position="221"/>
        <end position="243"/>
    </location>
</feature>
<feature type="domain" description="Type II secretion system protein GspF" evidence="7">
    <location>
        <begin position="109"/>
        <end position="234"/>
    </location>
</feature>
<evidence type="ECO:0000313" key="9">
    <source>
        <dbReference type="Proteomes" id="UP001500212"/>
    </source>
</evidence>
<dbReference type="PANTHER" id="PTHR35007:SF3">
    <property type="entry name" value="POSSIBLE CONSERVED ALANINE RICH MEMBRANE PROTEIN"/>
    <property type="match status" value="1"/>
</dbReference>
<dbReference type="EMBL" id="BAABHJ010000039">
    <property type="protein sequence ID" value="GAA4617248.1"/>
    <property type="molecule type" value="Genomic_DNA"/>
</dbReference>
<dbReference type="Pfam" id="PF00482">
    <property type="entry name" value="T2SSF"/>
    <property type="match status" value="1"/>
</dbReference>